<dbReference type="SUPFAM" id="SSF52540">
    <property type="entry name" value="P-loop containing nucleoside triphosphate hydrolases"/>
    <property type="match status" value="1"/>
</dbReference>
<dbReference type="RefSeq" id="WP_336351669.1">
    <property type="nucleotide sequence ID" value="NZ_JAZAQL010000004.1"/>
</dbReference>
<dbReference type="PANTHER" id="PTHR13696:SF99">
    <property type="entry name" value="COBYRINIC ACID AC-DIAMIDE SYNTHASE"/>
    <property type="match status" value="1"/>
</dbReference>
<dbReference type="AlphaFoldDB" id="A0ABD5VI54"/>
<dbReference type="Pfam" id="PF13614">
    <property type="entry name" value="AAA_31"/>
    <property type="match status" value="1"/>
</dbReference>
<evidence type="ECO:0000313" key="4">
    <source>
        <dbReference type="Proteomes" id="UP001596395"/>
    </source>
</evidence>
<keyword evidence="4" id="KW-1185">Reference proteome</keyword>
<evidence type="ECO:0000256" key="1">
    <source>
        <dbReference type="SAM" id="MobiDB-lite"/>
    </source>
</evidence>
<dbReference type="EMBL" id="JBHSXN010000004">
    <property type="protein sequence ID" value="MFC6954726.1"/>
    <property type="molecule type" value="Genomic_DNA"/>
</dbReference>
<dbReference type="InterPro" id="IPR027417">
    <property type="entry name" value="P-loop_NTPase"/>
</dbReference>
<reference evidence="3 4" key="1">
    <citation type="journal article" date="2019" name="Int. J. Syst. Evol. Microbiol.">
        <title>The Global Catalogue of Microorganisms (GCM) 10K type strain sequencing project: providing services to taxonomists for standard genome sequencing and annotation.</title>
        <authorList>
            <consortium name="The Broad Institute Genomics Platform"/>
            <consortium name="The Broad Institute Genome Sequencing Center for Infectious Disease"/>
            <person name="Wu L."/>
            <person name="Ma J."/>
        </authorList>
    </citation>
    <scope>NUCLEOTIDE SEQUENCE [LARGE SCALE GENOMIC DNA]</scope>
    <source>
        <strain evidence="3 4">GX26</strain>
    </source>
</reference>
<dbReference type="InterPro" id="IPR025669">
    <property type="entry name" value="AAA_dom"/>
</dbReference>
<evidence type="ECO:0000313" key="3">
    <source>
        <dbReference type="EMBL" id="MFC6954726.1"/>
    </source>
</evidence>
<gene>
    <name evidence="3" type="ORF">ACFQGB_17810</name>
</gene>
<accession>A0ABD5VI54</accession>
<protein>
    <submittedName>
        <fullName evidence="3">ParA family protein</fullName>
    </submittedName>
</protein>
<feature type="region of interest" description="Disordered" evidence="1">
    <location>
        <begin position="277"/>
        <end position="297"/>
    </location>
</feature>
<feature type="domain" description="AAA" evidence="2">
    <location>
        <begin position="6"/>
        <end position="184"/>
    </location>
</feature>
<evidence type="ECO:0000259" key="2">
    <source>
        <dbReference type="Pfam" id="PF13614"/>
    </source>
</evidence>
<dbReference type="Proteomes" id="UP001596395">
    <property type="component" value="Unassembled WGS sequence"/>
</dbReference>
<sequence>MLPYTVYSEAGGVGKTTLAANLAVAHARAGLDVLVIPLDPQDGDLSHLFDIDHDRADADADHIVRHLVEREKGPFDELIHHDIDHPGVDIIPEHNMLDDLEDVLQREADSRSDFGESFPKYTQLLRVLRENEVNEEYDVVIMDPQASPGAGVYNAIAASGNLVLPIEPSAKGQASVNGLEDLVSGLSEQLEIGVGVLAAVPNGFSGTNDQTEILEAVRELGYDVPVVFRQRSSLFEGCWRQNCSAFTYVREHRDRQRDHEMDTLAKFDELARHIERQGGIEAPNPPEPGEIEELAEV</sequence>
<dbReference type="PANTHER" id="PTHR13696">
    <property type="entry name" value="P-LOOP CONTAINING NUCLEOSIDE TRIPHOSPHATE HYDROLASE"/>
    <property type="match status" value="1"/>
</dbReference>
<proteinExistence type="predicted"/>
<name>A0ABD5VI54_9EURY</name>
<dbReference type="CDD" id="cd02042">
    <property type="entry name" value="ParAB_family"/>
    <property type="match status" value="1"/>
</dbReference>
<dbReference type="InterPro" id="IPR050678">
    <property type="entry name" value="DNA_Partitioning_ATPase"/>
</dbReference>
<organism evidence="3 4">
    <name type="scientific">Halorubellus litoreus</name>
    <dbReference type="NCBI Taxonomy" id="755308"/>
    <lineage>
        <taxon>Archaea</taxon>
        <taxon>Methanobacteriati</taxon>
        <taxon>Methanobacteriota</taxon>
        <taxon>Stenosarchaea group</taxon>
        <taxon>Halobacteria</taxon>
        <taxon>Halobacteriales</taxon>
        <taxon>Halorubellaceae</taxon>
        <taxon>Halorubellus</taxon>
    </lineage>
</organism>
<comment type="caution">
    <text evidence="3">The sequence shown here is derived from an EMBL/GenBank/DDBJ whole genome shotgun (WGS) entry which is preliminary data.</text>
</comment>
<dbReference type="Gene3D" id="3.40.50.300">
    <property type="entry name" value="P-loop containing nucleotide triphosphate hydrolases"/>
    <property type="match status" value="1"/>
</dbReference>